<dbReference type="EMBL" id="BARS01021688">
    <property type="protein sequence ID" value="GAG06473.1"/>
    <property type="molecule type" value="Genomic_DNA"/>
</dbReference>
<dbReference type="Pfam" id="PF03692">
    <property type="entry name" value="CxxCxxCC"/>
    <property type="match status" value="1"/>
</dbReference>
<sequence>MTKISCNECNAECCRDVSIEVDKPESFDDFETLKWFLAHKNIEIYVDHEGDWMVEFKTDCKNLDENNKCRVYTNRFKICRGHEPDECVINGSGEHFKRVFKKEEDVDEYMKEIGFYEEYIKKKKILN</sequence>
<accession>X0V1V2</accession>
<dbReference type="InterPro" id="IPR005358">
    <property type="entry name" value="Puta_zinc/iron-chelating_dom"/>
</dbReference>
<proteinExistence type="predicted"/>
<reference evidence="1" key="1">
    <citation type="journal article" date="2014" name="Front. Microbiol.">
        <title>High frequency of phylogenetically diverse reductive dehalogenase-homologous genes in deep subseafloor sedimentary metagenomes.</title>
        <authorList>
            <person name="Kawai M."/>
            <person name="Futagami T."/>
            <person name="Toyoda A."/>
            <person name="Takaki Y."/>
            <person name="Nishi S."/>
            <person name="Hori S."/>
            <person name="Arai W."/>
            <person name="Tsubouchi T."/>
            <person name="Morono Y."/>
            <person name="Uchiyama I."/>
            <person name="Ito T."/>
            <person name="Fujiyama A."/>
            <person name="Inagaki F."/>
            <person name="Takami H."/>
        </authorList>
    </citation>
    <scope>NUCLEOTIDE SEQUENCE</scope>
    <source>
        <strain evidence="1">Expedition CK06-06</strain>
    </source>
</reference>
<evidence type="ECO:0008006" key="2">
    <source>
        <dbReference type="Google" id="ProtNLM"/>
    </source>
</evidence>
<dbReference type="AlphaFoldDB" id="X0V1V2"/>
<name>X0V1V2_9ZZZZ</name>
<gene>
    <name evidence="1" type="ORF">S01H1_34791</name>
</gene>
<comment type="caution">
    <text evidence="1">The sequence shown here is derived from an EMBL/GenBank/DDBJ whole genome shotgun (WGS) entry which is preliminary data.</text>
</comment>
<protein>
    <recommendedName>
        <fullName evidence="2">Zinc/iron-chelating domain-containing protein</fullName>
    </recommendedName>
</protein>
<organism evidence="1">
    <name type="scientific">marine sediment metagenome</name>
    <dbReference type="NCBI Taxonomy" id="412755"/>
    <lineage>
        <taxon>unclassified sequences</taxon>
        <taxon>metagenomes</taxon>
        <taxon>ecological metagenomes</taxon>
    </lineage>
</organism>
<evidence type="ECO:0000313" key="1">
    <source>
        <dbReference type="EMBL" id="GAG06473.1"/>
    </source>
</evidence>